<gene>
    <name evidence="5" type="ORF">A2368_00355</name>
</gene>
<protein>
    <recommendedName>
        <fullName evidence="4">Glycosyltransferase 2-like domain-containing protein</fullName>
    </recommendedName>
</protein>
<dbReference type="PANTHER" id="PTHR43179">
    <property type="entry name" value="RHAMNOSYLTRANSFERASE WBBL"/>
    <property type="match status" value="1"/>
</dbReference>
<keyword evidence="2" id="KW-0328">Glycosyltransferase</keyword>
<dbReference type="InterPro" id="IPR029044">
    <property type="entry name" value="Nucleotide-diphossugar_trans"/>
</dbReference>
<evidence type="ECO:0000313" key="5">
    <source>
        <dbReference type="EMBL" id="OGD78858.1"/>
    </source>
</evidence>
<dbReference type="Pfam" id="PF00535">
    <property type="entry name" value="Glycos_transf_2"/>
    <property type="match status" value="1"/>
</dbReference>
<proteinExistence type="inferred from homology"/>
<name>A0A1F5FGQ7_9BACT</name>
<dbReference type="PANTHER" id="PTHR43179:SF12">
    <property type="entry name" value="GALACTOFURANOSYLTRANSFERASE GLFT2"/>
    <property type="match status" value="1"/>
</dbReference>
<evidence type="ECO:0000256" key="3">
    <source>
        <dbReference type="ARBA" id="ARBA00022679"/>
    </source>
</evidence>
<dbReference type="InterPro" id="IPR001173">
    <property type="entry name" value="Glyco_trans_2-like"/>
</dbReference>
<dbReference type="AlphaFoldDB" id="A0A1F5FGQ7"/>
<feature type="domain" description="Glycosyltransferase 2-like" evidence="4">
    <location>
        <begin position="12"/>
        <end position="192"/>
    </location>
</feature>
<comment type="similarity">
    <text evidence="1">Belongs to the glycosyltransferase 2 family.</text>
</comment>
<dbReference type="GO" id="GO:0016757">
    <property type="term" value="F:glycosyltransferase activity"/>
    <property type="evidence" value="ECO:0007669"/>
    <property type="project" value="UniProtKB-KW"/>
</dbReference>
<evidence type="ECO:0000256" key="2">
    <source>
        <dbReference type="ARBA" id="ARBA00022676"/>
    </source>
</evidence>
<organism evidence="5 6">
    <name type="scientific">Candidatus Collierbacteria bacterium RIFOXYB1_FULL_49_13</name>
    <dbReference type="NCBI Taxonomy" id="1817728"/>
    <lineage>
        <taxon>Bacteria</taxon>
        <taxon>Candidatus Collieribacteriota</taxon>
    </lineage>
</organism>
<dbReference type="Gene3D" id="3.90.550.10">
    <property type="entry name" value="Spore Coat Polysaccharide Biosynthesis Protein SpsA, Chain A"/>
    <property type="match status" value="1"/>
</dbReference>
<dbReference type="CDD" id="cd04186">
    <property type="entry name" value="GT_2_like_c"/>
    <property type="match status" value="1"/>
</dbReference>
<comment type="caution">
    <text evidence="5">The sequence shown here is derived from an EMBL/GenBank/DDBJ whole genome shotgun (WGS) entry which is preliminary data.</text>
</comment>
<reference evidence="5 6" key="1">
    <citation type="journal article" date="2016" name="Nat. Commun.">
        <title>Thousands of microbial genomes shed light on interconnected biogeochemical processes in an aquifer system.</title>
        <authorList>
            <person name="Anantharaman K."/>
            <person name="Brown C.T."/>
            <person name="Hug L.A."/>
            <person name="Sharon I."/>
            <person name="Castelle C.J."/>
            <person name="Probst A.J."/>
            <person name="Thomas B.C."/>
            <person name="Singh A."/>
            <person name="Wilkins M.J."/>
            <person name="Karaoz U."/>
            <person name="Brodie E.L."/>
            <person name="Williams K.H."/>
            <person name="Hubbard S.S."/>
            <person name="Banfield J.F."/>
        </authorList>
    </citation>
    <scope>NUCLEOTIDE SEQUENCE [LARGE SCALE GENOMIC DNA]</scope>
</reference>
<evidence type="ECO:0000259" key="4">
    <source>
        <dbReference type="Pfam" id="PF00535"/>
    </source>
</evidence>
<accession>A0A1F5FGQ7</accession>
<evidence type="ECO:0000313" key="6">
    <source>
        <dbReference type="Proteomes" id="UP000176682"/>
    </source>
</evidence>
<dbReference type="EMBL" id="MFAM01000033">
    <property type="protein sequence ID" value="OGD78858.1"/>
    <property type="molecule type" value="Genomic_DNA"/>
</dbReference>
<dbReference type="Proteomes" id="UP000176682">
    <property type="component" value="Unassembled WGS sequence"/>
</dbReference>
<sequence>MTKQSRHIKHAVVLVNYKGWADTIVCVNSIKKCKDDPHIIVVDNGSPDDSVSQLKKAFPDLDLIASPTNLGFSAGNNLGIKRALRKGAQVVYILNNDTEVDPNLFFRAYRYVNGKSRISGGKIYYAKGYEYHANQKGKGNILWYAGGHFDWDSVIAKHVGVDEIDQGQHNTVKPVDFITGCFMAVPRQIFSKIGLLDEPFFLYLEDADFCLHAHKARIKVMYNPNLILYHRNSSSTVAGSPLVDYYTTRNRFFIGRRYGTIRLRFALLREALFRNWSSPIRRQAFFDYLTGRMGNRNEIIAQIVAKTKK</sequence>
<keyword evidence="3" id="KW-0808">Transferase</keyword>
<dbReference type="SUPFAM" id="SSF53448">
    <property type="entry name" value="Nucleotide-diphospho-sugar transferases"/>
    <property type="match status" value="1"/>
</dbReference>
<evidence type="ECO:0000256" key="1">
    <source>
        <dbReference type="ARBA" id="ARBA00006739"/>
    </source>
</evidence>